<organism evidence="5 6">
    <name type="scientific">Reticulibacter mediterranei</name>
    <dbReference type="NCBI Taxonomy" id="2778369"/>
    <lineage>
        <taxon>Bacteria</taxon>
        <taxon>Bacillati</taxon>
        <taxon>Chloroflexota</taxon>
        <taxon>Ktedonobacteria</taxon>
        <taxon>Ktedonobacterales</taxon>
        <taxon>Reticulibacteraceae</taxon>
        <taxon>Reticulibacter</taxon>
    </lineage>
</organism>
<gene>
    <name evidence="5" type="ORF">KSF_098690</name>
</gene>
<dbReference type="InterPro" id="IPR001128">
    <property type="entry name" value="Cyt_P450"/>
</dbReference>
<dbReference type="Proteomes" id="UP000597444">
    <property type="component" value="Unassembled WGS sequence"/>
</dbReference>
<dbReference type="GO" id="GO:0004497">
    <property type="term" value="F:monooxygenase activity"/>
    <property type="evidence" value="ECO:0007669"/>
    <property type="project" value="UniProtKB-KW"/>
</dbReference>
<evidence type="ECO:0000256" key="1">
    <source>
        <dbReference type="ARBA" id="ARBA00001971"/>
    </source>
</evidence>
<dbReference type="InterPro" id="IPR036396">
    <property type="entry name" value="Cyt_P450_sf"/>
</dbReference>
<keyword evidence="6" id="KW-1185">Reference proteome</keyword>
<comment type="caution">
    <text evidence="5">The sequence shown here is derived from an EMBL/GenBank/DDBJ whole genome shotgun (WGS) entry which is preliminary data.</text>
</comment>
<evidence type="ECO:0000256" key="3">
    <source>
        <dbReference type="PIRSR" id="PIRSR602401-1"/>
    </source>
</evidence>
<protein>
    <recommendedName>
        <fullName evidence="7">Cytochrome P450</fullName>
    </recommendedName>
</protein>
<comment type="similarity">
    <text evidence="2 4">Belongs to the cytochrome P450 family.</text>
</comment>
<dbReference type="PROSITE" id="PS00086">
    <property type="entry name" value="CYTOCHROME_P450"/>
    <property type="match status" value="1"/>
</dbReference>
<dbReference type="CDD" id="cd00302">
    <property type="entry name" value="cytochrome_P450"/>
    <property type="match status" value="1"/>
</dbReference>
<keyword evidence="3 4" id="KW-0408">Iron</keyword>
<dbReference type="InterPro" id="IPR050121">
    <property type="entry name" value="Cytochrome_P450_monoxygenase"/>
</dbReference>
<dbReference type="Pfam" id="PF00067">
    <property type="entry name" value="p450"/>
    <property type="match status" value="1"/>
</dbReference>
<dbReference type="PANTHER" id="PTHR24305:SF166">
    <property type="entry name" value="CYTOCHROME P450 12A4, MITOCHONDRIAL-RELATED"/>
    <property type="match status" value="1"/>
</dbReference>
<dbReference type="InterPro" id="IPR017972">
    <property type="entry name" value="Cyt_P450_CS"/>
</dbReference>
<dbReference type="GO" id="GO:0016705">
    <property type="term" value="F:oxidoreductase activity, acting on paired donors, with incorporation or reduction of molecular oxygen"/>
    <property type="evidence" value="ECO:0007669"/>
    <property type="project" value="InterPro"/>
</dbReference>
<evidence type="ECO:0000313" key="5">
    <source>
        <dbReference type="EMBL" id="GHO99821.1"/>
    </source>
</evidence>
<dbReference type="PANTHER" id="PTHR24305">
    <property type="entry name" value="CYTOCHROME P450"/>
    <property type="match status" value="1"/>
</dbReference>
<dbReference type="Gene3D" id="1.10.630.10">
    <property type="entry name" value="Cytochrome P450"/>
    <property type="match status" value="1"/>
</dbReference>
<proteinExistence type="inferred from homology"/>
<evidence type="ECO:0000313" key="6">
    <source>
        <dbReference type="Proteomes" id="UP000597444"/>
    </source>
</evidence>
<dbReference type="SUPFAM" id="SSF48264">
    <property type="entry name" value="Cytochrome P450"/>
    <property type="match status" value="1"/>
</dbReference>
<keyword evidence="4" id="KW-0560">Oxidoreductase</keyword>
<dbReference type="GO" id="GO:0005506">
    <property type="term" value="F:iron ion binding"/>
    <property type="evidence" value="ECO:0007669"/>
    <property type="project" value="InterPro"/>
</dbReference>
<accession>A0A8J3IS78</accession>
<dbReference type="PRINTS" id="PR00385">
    <property type="entry name" value="P450"/>
</dbReference>
<dbReference type="GO" id="GO:0020037">
    <property type="term" value="F:heme binding"/>
    <property type="evidence" value="ECO:0007669"/>
    <property type="project" value="InterPro"/>
</dbReference>
<dbReference type="PRINTS" id="PR00463">
    <property type="entry name" value="EP450I"/>
</dbReference>
<sequence>MIQPQPIFWERGIATDTPAPPLVDPTLVEQEEQPLVALYRRYGPIFRLPQSGNELARIILAGPEVNVFVARHEDDFFTTREQWEAFDAHMSREVSSVTKARDGAANRQRRATSSRNWSRARILDQIPQMIEITQAATAEWQPGASIDVHASMRRLVAEQLGRLLLGASPGGYLDDFLTFLNITLVNTFPTSKETGERFDSVAYTRARSRVREFGRLAYEAHLRHPQPNGKPDMLDEAITQAAEHPEALDTTRLSMVVLGPMLAGLDTVANSLCFALYALLSNPEVCQRVQAEVDAAFRTGPLTWEKLKSMPDLHGAMMETLRRYPVASGHHVLVAHPLTVAGFRLSPGDRVNIAMTVPHFLEELYPDPMRFDINRFREPRNEHRKPGAYAPFGLGDHTCLGAGIAEVQLMVTIATLLHSFALELDPPTYRLVVAHHPTPVPGNNFRIKVGELSDEKLPVCHARPESTGGKEAEPLCSRRDRHAGSECGAAVSHLPGNDKCTASIQLRVAGCHRHSLCSDEPDQSCAPAAYQPACRDCAAWDRDRPPDFICQQRSQTFAGSRCLLRRGSRPGLVDLLVLSQTTDLLCLAPLQDEF</sequence>
<keyword evidence="3 4" id="KW-0479">Metal-binding</keyword>
<name>A0A8J3IS78_9CHLR</name>
<dbReference type="EMBL" id="BNJK01000002">
    <property type="protein sequence ID" value="GHO99821.1"/>
    <property type="molecule type" value="Genomic_DNA"/>
</dbReference>
<keyword evidence="3 4" id="KW-0349">Heme</keyword>
<feature type="binding site" description="axial binding residue" evidence="3">
    <location>
        <position position="399"/>
    </location>
    <ligand>
        <name>heme</name>
        <dbReference type="ChEBI" id="CHEBI:30413"/>
    </ligand>
    <ligandPart>
        <name>Fe</name>
        <dbReference type="ChEBI" id="CHEBI:18248"/>
    </ligandPart>
</feature>
<keyword evidence="4" id="KW-0503">Monooxygenase</keyword>
<dbReference type="InterPro" id="IPR002401">
    <property type="entry name" value="Cyt_P450_E_grp-I"/>
</dbReference>
<evidence type="ECO:0008006" key="7">
    <source>
        <dbReference type="Google" id="ProtNLM"/>
    </source>
</evidence>
<reference evidence="5" key="1">
    <citation type="submission" date="2020-10" db="EMBL/GenBank/DDBJ databases">
        <title>Taxonomic study of unclassified bacteria belonging to the class Ktedonobacteria.</title>
        <authorList>
            <person name="Yabe S."/>
            <person name="Wang C.M."/>
            <person name="Zheng Y."/>
            <person name="Sakai Y."/>
            <person name="Cavaletti L."/>
            <person name="Monciardini P."/>
            <person name="Donadio S."/>
        </authorList>
    </citation>
    <scope>NUCLEOTIDE SEQUENCE</scope>
    <source>
        <strain evidence="5">ID150040</strain>
    </source>
</reference>
<evidence type="ECO:0000256" key="4">
    <source>
        <dbReference type="RuleBase" id="RU000461"/>
    </source>
</evidence>
<dbReference type="AlphaFoldDB" id="A0A8J3IS78"/>
<comment type="cofactor">
    <cofactor evidence="1 3">
        <name>heme</name>
        <dbReference type="ChEBI" id="CHEBI:30413"/>
    </cofactor>
</comment>
<evidence type="ECO:0000256" key="2">
    <source>
        <dbReference type="ARBA" id="ARBA00010617"/>
    </source>
</evidence>